<dbReference type="InterPro" id="IPR017850">
    <property type="entry name" value="Alkaline_phosphatase_core_sf"/>
</dbReference>
<dbReference type="Gene3D" id="3.40.720.10">
    <property type="entry name" value="Alkaline Phosphatase, subunit A"/>
    <property type="match status" value="1"/>
</dbReference>
<dbReference type="PIRSF" id="PIRSF036666">
    <property type="entry name" value="G6S"/>
    <property type="match status" value="1"/>
</dbReference>
<dbReference type="AlphaFoldDB" id="A0A7S2DDX7"/>
<organism evidence="3">
    <name type="scientific">Octactis speculum</name>
    <dbReference type="NCBI Taxonomy" id="3111310"/>
    <lineage>
        <taxon>Eukaryota</taxon>
        <taxon>Sar</taxon>
        <taxon>Stramenopiles</taxon>
        <taxon>Ochrophyta</taxon>
        <taxon>Dictyochophyceae</taxon>
        <taxon>Dictyochales</taxon>
        <taxon>Dictyochaceae</taxon>
        <taxon>Octactis</taxon>
    </lineage>
</organism>
<evidence type="ECO:0000313" key="3">
    <source>
        <dbReference type="EMBL" id="CAD9451873.1"/>
    </source>
</evidence>
<dbReference type="Pfam" id="PF00884">
    <property type="entry name" value="Sulfatase"/>
    <property type="match status" value="1"/>
</dbReference>
<proteinExistence type="inferred from homology"/>
<dbReference type="GO" id="GO:0008449">
    <property type="term" value="F:N-acetylglucosamine-6-sulfatase activity"/>
    <property type="evidence" value="ECO:0007669"/>
    <property type="project" value="InterPro"/>
</dbReference>
<dbReference type="InterPro" id="IPR000917">
    <property type="entry name" value="Sulfatase_N"/>
</dbReference>
<feature type="domain" description="Sulfatase N-terminal" evidence="2">
    <location>
        <begin position="35"/>
        <end position="237"/>
    </location>
</feature>
<accession>A0A7S2DDX7</accession>
<dbReference type="InterPro" id="IPR012251">
    <property type="entry name" value="GlcNAc_6-SO4ase"/>
</dbReference>
<protein>
    <recommendedName>
        <fullName evidence="2">Sulfatase N-terminal domain-containing protein</fullName>
    </recommendedName>
</protein>
<dbReference type="SUPFAM" id="SSF53649">
    <property type="entry name" value="Alkaline phosphatase-like"/>
    <property type="match status" value="1"/>
</dbReference>
<dbReference type="GO" id="GO:0005539">
    <property type="term" value="F:glycosaminoglycan binding"/>
    <property type="evidence" value="ECO:0007669"/>
    <property type="project" value="TreeGrafter"/>
</dbReference>
<gene>
    <name evidence="3" type="ORF">DSPE1174_LOCUS21568</name>
</gene>
<dbReference type="PANTHER" id="PTHR43108:SF8">
    <property type="entry name" value="SD21168P"/>
    <property type="match status" value="1"/>
</dbReference>
<dbReference type="EMBL" id="HBGS01041861">
    <property type="protein sequence ID" value="CAD9451873.1"/>
    <property type="molecule type" value="Transcribed_RNA"/>
</dbReference>
<dbReference type="PANTHER" id="PTHR43108">
    <property type="entry name" value="N-ACETYLGLUCOSAMINE-6-SULFATASE FAMILY MEMBER"/>
    <property type="match status" value="1"/>
</dbReference>
<reference evidence="3" key="1">
    <citation type="submission" date="2021-01" db="EMBL/GenBank/DDBJ databases">
        <authorList>
            <person name="Corre E."/>
            <person name="Pelletier E."/>
            <person name="Niang G."/>
            <person name="Scheremetjew M."/>
            <person name="Finn R."/>
            <person name="Kale V."/>
            <person name="Holt S."/>
            <person name="Cochrane G."/>
            <person name="Meng A."/>
            <person name="Brown T."/>
            <person name="Cohen L."/>
        </authorList>
    </citation>
    <scope>NUCLEOTIDE SEQUENCE</scope>
    <source>
        <strain evidence="3">CCMP1381</strain>
    </source>
</reference>
<evidence type="ECO:0000259" key="2">
    <source>
        <dbReference type="Pfam" id="PF00884"/>
    </source>
</evidence>
<sequence>MESACAQLLTHVPRGWTNWQGLKGNSVYYNYSLSNNGVVEKHGDDYHADYLIDIVKNRSVAFMDEHLSDGTPIFVVASVPAAHEPADPAPQYANYGENLTAPRTPNYNLVIDDDARHWMIDQVNVDASPMNSTVISWVDHLYRRRLATLQSVDDLIDSFVECLDRHGQMDQTYMVYTADNGYHLGQFAVALDKRQPYETDVRVPFFARGPGILAGVVLTQGTMLNIDLAPTFLEFAGATYAEIEALGMDGEPMGWLLRGEEASPASIGGGAMEEDPTAREFLIEYFGENWDGCYAYLANSFPDGSFDKLDDGLDCGTRGANSFLTPPYWSGETWSSIQDTANNTYGCVRSINSTKDYQYCEWDSGEVEYFDVTEDEWQLHNLAPGMSPDLRAAYHAKLEKLRGCDGRAGCAAATKS</sequence>
<dbReference type="GO" id="GO:0030203">
    <property type="term" value="P:glycosaminoglycan metabolic process"/>
    <property type="evidence" value="ECO:0007669"/>
    <property type="project" value="InterPro"/>
</dbReference>
<evidence type="ECO:0000256" key="1">
    <source>
        <dbReference type="ARBA" id="ARBA00008779"/>
    </source>
</evidence>
<name>A0A7S2DDX7_9STRA</name>
<comment type="similarity">
    <text evidence="1">Belongs to the sulfatase family.</text>
</comment>